<dbReference type="AlphaFoldDB" id="A0A6M3IZC5"/>
<accession>A0A6M3IZC5</accession>
<dbReference type="EMBL" id="MT141458">
    <property type="protein sequence ID" value="QJA61972.1"/>
    <property type="molecule type" value="Genomic_DNA"/>
</dbReference>
<organism evidence="1">
    <name type="scientific">viral metagenome</name>
    <dbReference type="NCBI Taxonomy" id="1070528"/>
    <lineage>
        <taxon>unclassified sequences</taxon>
        <taxon>metagenomes</taxon>
        <taxon>organismal metagenomes</taxon>
    </lineage>
</organism>
<name>A0A6M3IZC5_9ZZZZ</name>
<proteinExistence type="predicted"/>
<reference evidence="1" key="1">
    <citation type="submission" date="2020-03" db="EMBL/GenBank/DDBJ databases">
        <title>The deep terrestrial virosphere.</title>
        <authorList>
            <person name="Holmfeldt K."/>
            <person name="Nilsson E."/>
            <person name="Simone D."/>
            <person name="Lopez-Fernandez M."/>
            <person name="Wu X."/>
            <person name="de Brujin I."/>
            <person name="Lundin D."/>
            <person name="Andersson A."/>
            <person name="Bertilsson S."/>
            <person name="Dopson M."/>
        </authorList>
    </citation>
    <scope>NUCLEOTIDE SEQUENCE</scope>
    <source>
        <strain evidence="1">MM415B00849</strain>
    </source>
</reference>
<protein>
    <submittedName>
        <fullName evidence="1">Uncharacterized protein</fullName>
    </submittedName>
</protein>
<sequence length="111" mass="12910">MDDKQFWEYFGWRIVEDIGLWYSVDPITNKRYMGTATKDVADKGLLYLPLDLNNLFKYCVPKLFPKTFMMETCDDGYEFAILSDKPSGGVWCHWDKDPAQALRKAIEKAIA</sequence>
<gene>
    <name evidence="1" type="ORF">MM415B00849_0029</name>
</gene>
<evidence type="ECO:0000313" key="1">
    <source>
        <dbReference type="EMBL" id="QJA61972.1"/>
    </source>
</evidence>